<sequence length="68" mass="7904">MSSLANLSKNLYHAVFRRTSTFVIAVVVLAYPFERAFNVGTERYFRFINKGKFYDDIKGQFGQDAEEE</sequence>
<evidence type="ECO:0000256" key="7">
    <source>
        <dbReference type="ARBA" id="ARBA00022982"/>
    </source>
</evidence>
<evidence type="ECO:0000313" key="13">
    <source>
        <dbReference type="Proteomes" id="UP001283361"/>
    </source>
</evidence>
<dbReference type="Proteomes" id="UP001283361">
    <property type="component" value="Unassembled WGS sequence"/>
</dbReference>
<dbReference type="GO" id="GO:0045275">
    <property type="term" value="C:respiratory chain complex III"/>
    <property type="evidence" value="ECO:0007669"/>
    <property type="project" value="UniProtKB-UniRule"/>
</dbReference>
<keyword evidence="7 11" id="KW-0249">Electron transport</keyword>
<dbReference type="SUPFAM" id="SSF81514">
    <property type="entry name" value="Subunit X (non-heme 7 kDa protein) of cytochrome bc1 complex (Ubiquinol-cytochrome c reductase)"/>
    <property type="match status" value="1"/>
</dbReference>
<reference evidence="12" key="1">
    <citation type="journal article" date="2023" name="G3 (Bethesda)">
        <title>A reference genome for the long-term kleptoplast-retaining sea slug Elysia crispata morphotype clarki.</title>
        <authorList>
            <person name="Eastman K.E."/>
            <person name="Pendleton A.L."/>
            <person name="Shaikh M.A."/>
            <person name="Suttiyut T."/>
            <person name="Ogas R."/>
            <person name="Tomko P."/>
            <person name="Gavelis G."/>
            <person name="Widhalm J.R."/>
            <person name="Wisecaver J.H."/>
        </authorList>
    </citation>
    <scope>NUCLEOTIDE SEQUENCE</scope>
    <source>
        <strain evidence="12">ECLA1</strain>
    </source>
</reference>
<dbReference type="Gene3D" id="1.20.5.260">
    <property type="entry name" value="Cytochrome b-c1 complex subunit 9"/>
    <property type="match status" value="1"/>
</dbReference>
<keyword evidence="10 11" id="KW-0472">Membrane</keyword>
<keyword evidence="13" id="KW-1185">Reference proteome</keyword>
<keyword evidence="8 11" id="KW-1133">Transmembrane helix</keyword>
<evidence type="ECO:0000256" key="1">
    <source>
        <dbReference type="ARBA" id="ARBA00004434"/>
    </source>
</evidence>
<accession>A0AAE1DCP7</accession>
<dbReference type="FunFam" id="1.20.5.260:FF:000001">
    <property type="entry name" value="Cytochrome b-c1 complex subunit 9"/>
    <property type="match status" value="1"/>
</dbReference>
<evidence type="ECO:0000256" key="5">
    <source>
        <dbReference type="ARBA" id="ARBA00022692"/>
    </source>
</evidence>
<proteinExistence type="inferred from homology"/>
<keyword evidence="5 11" id="KW-0812">Transmembrane</keyword>
<evidence type="ECO:0000256" key="2">
    <source>
        <dbReference type="ARBA" id="ARBA00007856"/>
    </source>
</evidence>
<comment type="subunit">
    <text evidence="11">Component of the ubiquinol-cytochrome c oxidoreductase (cytochrome b-c1 complex, complex III, CIII), a multisubunit enzyme composed of 3 respiratory subunits cytochrome b, cytochrome c1 and Rieske protein, 2 core protein subunits, and additional low-molecular weight protein subunits.</text>
</comment>
<feature type="transmembrane region" description="Helical" evidence="11">
    <location>
        <begin position="15"/>
        <end position="33"/>
    </location>
</feature>
<gene>
    <name evidence="12" type="ORF">RRG08_056512</name>
</gene>
<dbReference type="PANTHER" id="PTHR12980:SF0">
    <property type="entry name" value="CYTOCHROME B-C1 COMPLEX SUBUNIT 9"/>
    <property type="match status" value="1"/>
</dbReference>
<comment type="subcellular location">
    <subcellularLocation>
        <location evidence="1 11">Mitochondrion inner membrane</location>
        <topology evidence="1 11">Single-pass membrane protein</topology>
    </subcellularLocation>
</comment>
<keyword evidence="4 11" id="KW-0679">Respiratory chain</keyword>
<dbReference type="AlphaFoldDB" id="A0AAE1DCP7"/>
<dbReference type="PANTHER" id="PTHR12980">
    <property type="entry name" value="UBIQUINOL-CYTOCHROME C REDUCTASE COMPLEX, SUBUNIT X"/>
    <property type="match status" value="1"/>
</dbReference>
<comment type="function">
    <text evidence="11">Component of the ubiquinol-cytochrome c oxidoreductase, a multisubunit transmembrane complex that is part of the mitochondrial electron transport chain which drives oxidative phosphorylation. The complex plays an important role in the uptake of multiple carbon sources present in different host niches.</text>
</comment>
<dbReference type="GO" id="GO:0005743">
    <property type="term" value="C:mitochondrial inner membrane"/>
    <property type="evidence" value="ECO:0007669"/>
    <property type="project" value="UniProtKB-SubCell"/>
</dbReference>
<comment type="similarity">
    <text evidence="2 11">Belongs to the UQCR10/QCR9 family.</text>
</comment>
<evidence type="ECO:0000256" key="10">
    <source>
        <dbReference type="ARBA" id="ARBA00023136"/>
    </source>
</evidence>
<keyword evidence="3 11" id="KW-0813">Transport</keyword>
<dbReference type="GO" id="GO:0006122">
    <property type="term" value="P:mitochondrial electron transport, ubiquinol to cytochrome c"/>
    <property type="evidence" value="ECO:0007669"/>
    <property type="project" value="UniProtKB-UniRule"/>
</dbReference>
<comment type="caution">
    <text evidence="12">The sequence shown here is derived from an EMBL/GenBank/DDBJ whole genome shotgun (WGS) entry which is preliminary data.</text>
</comment>
<evidence type="ECO:0000256" key="9">
    <source>
        <dbReference type="ARBA" id="ARBA00023128"/>
    </source>
</evidence>
<organism evidence="12 13">
    <name type="scientific">Elysia crispata</name>
    <name type="common">lettuce slug</name>
    <dbReference type="NCBI Taxonomy" id="231223"/>
    <lineage>
        <taxon>Eukaryota</taxon>
        <taxon>Metazoa</taxon>
        <taxon>Spiralia</taxon>
        <taxon>Lophotrochozoa</taxon>
        <taxon>Mollusca</taxon>
        <taxon>Gastropoda</taxon>
        <taxon>Heterobranchia</taxon>
        <taxon>Euthyneura</taxon>
        <taxon>Panpulmonata</taxon>
        <taxon>Sacoglossa</taxon>
        <taxon>Placobranchoidea</taxon>
        <taxon>Plakobranchidae</taxon>
        <taxon>Elysia</taxon>
    </lineage>
</organism>
<protein>
    <recommendedName>
        <fullName evidence="11">Complex III subunit 9</fullName>
    </recommendedName>
</protein>
<evidence type="ECO:0000256" key="4">
    <source>
        <dbReference type="ARBA" id="ARBA00022660"/>
    </source>
</evidence>
<evidence type="ECO:0000256" key="8">
    <source>
        <dbReference type="ARBA" id="ARBA00022989"/>
    </source>
</evidence>
<dbReference type="Pfam" id="PF05365">
    <property type="entry name" value="UCR_UQCRX_QCR9"/>
    <property type="match status" value="1"/>
</dbReference>
<evidence type="ECO:0000256" key="6">
    <source>
        <dbReference type="ARBA" id="ARBA00022792"/>
    </source>
</evidence>
<dbReference type="EMBL" id="JAWDGP010004428">
    <property type="protein sequence ID" value="KAK3764578.1"/>
    <property type="molecule type" value="Genomic_DNA"/>
</dbReference>
<dbReference type="InterPro" id="IPR008027">
    <property type="entry name" value="QCR9"/>
</dbReference>
<name>A0AAE1DCP7_9GAST</name>
<evidence type="ECO:0000256" key="3">
    <source>
        <dbReference type="ARBA" id="ARBA00022448"/>
    </source>
</evidence>
<keyword evidence="9 11" id="KW-0496">Mitochondrion</keyword>
<dbReference type="InterPro" id="IPR036656">
    <property type="entry name" value="QCR9_sf"/>
</dbReference>
<keyword evidence="6 11" id="KW-0999">Mitochondrion inner membrane</keyword>
<evidence type="ECO:0000313" key="12">
    <source>
        <dbReference type="EMBL" id="KAK3764578.1"/>
    </source>
</evidence>
<evidence type="ECO:0000256" key="11">
    <source>
        <dbReference type="RuleBase" id="RU368056"/>
    </source>
</evidence>